<sequence>MIFQLVKEHSYMCYYVGFLLVFLSCLKVWTLWCKKNKCNSVGIPPGNRGLPFIGETLHFMAAINSTKGVYEFVRVRRLRYGNCFKTKLFGETHVFISSKESAKVILRNEGGKFSKKYIKSISEILGPDSLLCAAEQHHKLIRSRLFSLFSVHSLSSFVQLFDQLVIETTNTWTCGSLVIIQDEAFKLACKAMCKMLISIESGHELEAMQKNVALVSEAMLSLPLRIPWTRFNKGLQARKRIMDILEKVINERRGGSATSRVDFLQQLLTNDNKLEKDEVTRLTDKEIKDNILTMIIAGQDTIAIAMTWMIKFVDENQEVLNELKKEQVQIEEKCRGNVYLTLEALSEMQYASKVVKEALRMASVVQWLPRLALEDCEIEGFKIKKGWNINIDARSIHHDPTIHRDPDVFNPSRFPNESKPNSFLAFGIGGRMCLGKNMAEAMMLVFLHRLITNFKWKVIDSDSSIQKSALFTKLKSGYPVRLISVKEDDTNKKTMINVTGCVI</sequence>
<protein>
    <submittedName>
        <fullName evidence="1">Uncharacterized protein</fullName>
    </submittedName>
</protein>
<name>A0ACB0JHC4_TRIPR</name>
<dbReference type="Proteomes" id="UP001177021">
    <property type="component" value="Unassembled WGS sequence"/>
</dbReference>
<comment type="caution">
    <text evidence="1">The sequence shown here is derived from an EMBL/GenBank/DDBJ whole genome shotgun (WGS) entry which is preliminary data.</text>
</comment>
<gene>
    <name evidence="1" type="ORF">MILVUS5_LOCUS12371</name>
</gene>
<reference evidence="1" key="1">
    <citation type="submission" date="2023-10" db="EMBL/GenBank/DDBJ databases">
        <authorList>
            <person name="Rodriguez Cubillos JULIANA M."/>
            <person name="De Vega J."/>
        </authorList>
    </citation>
    <scope>NUCLEOTIDE SEQUENCE</scope>
</reference>
<evidence type="ECO:0000313" key="1">
    <source>
        <dbReference type="EMBL" id="CAJ2643043.1"/>
    </source>
</evidence>
<keyword evidence="2" id="KW-1185">Reference proteome</keyword>
<proteinExistence type="predicted"/>
<accession>A0ACB0JHC4</accession>
<organism evidence="1 2">
    <name type="scientific">Trifolium pratense</name>
    <name type="common">Red clover</name>
    <dbReference type="NCBI Taxonomy" id="57577"/>
    <lineage>
        <taxon>Eukaryota</taxon>
        <taxon>Viridiplantae</taxon>
        <taxon>Streptophyta</taxon>
        <taxon>Embryophyta</taxon>
        <taxon>Tracheophyta</taxon>
        <taxon>Spermatophyta</taxon>
        <taxon>Magnoliopsida</taxon>
        <taxon>eudicotyledons</taxon>
        <taxon>Gunneridae</taxon>
        <taxon>Pentapetalae</taxon>
        <taxon>rosids</taxon>
        <taxon>fabids</taxon>
        <taxon>Fabales</taxon>
        <taxon>Fabaceae</taxon>
        <taxon>Papilionoideae</taxon>
        <taxon>50 kb inversion clade</taxon>
        <taxon>NPAAA clade</taxon>
        <taxon>Hologalegina</taxon>
        <taxon>IRL clade</taxon>
        <taxon>Trifolieae</taxon>
        <taxon>Trifolium</taxon>
    </lineage>
</organism>
<evidence type="ECO:0000313" key="2">
    <source>
        <dbReference type="Proteomes" id="UP001177021"/>
    </source>
</evidence>
<dbReference type="EMBL" id="CASHSV030000034">
    <property type="protein sequence ID" value="CAJ2643043.1"/>
    <property type="molecule type" value="Genomic_DNA"/>
</dbReference>